<name>A0AA88EIN1_FICCA</name>
<keyword evidence="3" id="KW-1185">Reference proteome</keyword>
<dbReference type="Proteomes" id="UP001187192">
    <property type="component" value="Unassembled WGS sequence"/>
</dbReference>
<reference evidence="2" key="1">
    <citation type="submission" date="2023-07" db="EMBL/GenBank/DDBJ databases">
        <title>draft genome sequence of fig (Ficus carica).</title>
        <authorList>
            <person name="Takahashi T."/>
            <person name="Nishimura K."/>
        </authorList>
    </citation>
    <scope>NUCLEOTIDE SEQUENCE</scope>
</reference>
<protein>
    <submittedName>
        <fullName evidence="2">Uncharacterized protein</fullName>
    </submittedName>
</protein>
<dbReference type="EMBL" id="BTGU01020824">
    <property type="protein sequence ID" value="GMN75667.1"/>
    <property type="molecule type" value="Genomic_DNA"/>
</dbReference>
<evidence type="ECO:0000313" key="3">
    <source>
        <dbReference type="Proteomes" id="UP001187192"/>
    </source>
</evidence>
<organism evidence="2 3">
    <name type="scientific">Ficus carica</name>
    <name type="common">Common fig</name>
    <dbReference type="NCBI Taxonomy" id="3494"/>
    <lineage>
        <taxon>Eukaryota</taxon>
        <taxon>Viridiplantae</taxon>
        <taxon>Streptophyta</taxon>
        <taxon>Embryophyta</taxon>
        <taxon>Tracheophyta</taxon>
        <taxon>Spermatophyta</taxon>
        <taxon>Magnoliopsida</taxon>
        <taxon>eudicotyledons</taxon>
        <taxon>Gunneridae</taxon>
        <taxon>Pentapetalae</taxon>
        <taxon>rosids</taxon>
        <taxon>fabids</taxon>
        <taxon>Rosales</taxon>
        <taxon>Moraceae</taxon>
        <taxon>Ficeae</taxon>
        <taxon>Ficus</taxon>
    </lineage>
</organism>
<evidence type="ECO:0000313" key="1">
    <source>
        <dbReference type="EMBL" id="GMN75667.1"/>
    </source>
</evidence>
<dbReference type="EMBL" id="BTGU01020826">
    <property type="protein sequence ID" value="GMN75677.1"/>
    <property type="molecule type" value="Genomic_DNA"/>
</dbReference>
<accession>A0AA88EIN1</accession>
<sequence length="43" mass="4859">MISLVGILQQNNLLNLPPQSQEGTIAYRTRSLTGKEVPHLIQW</sequence>
<proteinExistence type="predicted"/>
<comment type="caution">
    <text evidence="2">The sequence shown here is derived from an EMBL/GenBank/DDBJ whole genome shotgun (WGS) entry which is preliminary data.</text>
</comment>
<evidence type="ECO:0000313" key="2">
    <source>
        <dbReference type="EMBL" id="GMN75677.1"/>
    </source>
</evidence>
<gene>
    <name evidence="1" type="ORF">TIFTF001_056463</name>
    <name evidence="2" type="ORF">TIFTF001_056465</name>
</gene>
<dbReference type="AlphaFoldDB" id="A0AA88EIN1"/>